<feature type="region of interest" description="Disordered" evidence="1">
    <location>
        <begin position="538"/>
        <end position="558"/>
    </location>
</feature>
<dbReference type="RefSeq" id="WP_354012163.1">
    <property type="nucleotide sequence ID" value="NZ_JBEPMU010000001.1"/>
</dbReference>
<dbReference type="InterPro" id="IPR009004">
    <property type="entry name" value="Transposase_Mu_C"/>
</dbReference>
<protein>
    <submittedName>
        <fullName evidence="3">Transposase</fullName>
    </submittedName>
</protein>
<dbReference type="Gene3D" id="3.30.420.10">
    <property type="entry name" value="Ribonuclease H-like superfamily/Ribonuclease H"/>
    <property type="match status" value="1"/>
</dbReference>
<dbReference type="Proteomes" id="UP001549184">
    <property type="component" value="Unassembled WGS sequence"/>
</dbReference>
<evidence type="ECO:0000256" key="1">
    <source>
        <dbReference type="SAM" id="MobiDB-lite"/>
    </source>
</evidence>
<sequence length="590" mass="66834">MKNEFTPGKICVANGRVVEIDGYDSLTHVRARDMADGQIRSYAVTQLTPITKTPSAADSSFVPEAEWKRASALAKDLRPWLTKGLPEGDARQLAARHRISVRQIRRARARYLKNPRTSSLIREKRGRRPGGSYMAPGVDRVIQHAIDKYFLQREPAPASYIVERAQSLCRRLALPEPSRKAVETRIAARSAPDVSKAQLGSKRAKQIWEPRPGRLKVDRPLELIQIDHTPVDVLVLTDDRQTVLGRPWLTVAIDVATRCVLGIYLSMDAPSAVSVSLCIEHACLPKEEGDMWPMYGLPERILVDNGKDFRSMALQRGCEEHGIQLEWRPVRTPHYGAHIERLIGTLMKIAHLVPGTTFSNVKDRADYDSEKRARFTLDELQRWLVEKICRYYHVRRHRSVGVSPRVAWEEGHTDAEGYIRPPTVVPYPDEFRMSFLPYVIRLVRRTGIELDNSRYWDDGLRPLLNQKEGVIVRYDPRRRGSVWVRRPDGVLVTASAIAGVAANDLSALRRMDDATKARMNSEMDKGFDTCDAIEAQAHRETQKARRRQGRVAAKQKSIETHASDRVAPAMATIQPAVRPQTAALIVEEWI</sequence>
<reference evidence="3 4" key="1">
    <citation type="submission" date="2024-06" db="EMBL/GenBank/DDBJ databases">
        <title>Sorghum-associated microbial communities from plants grown in Nebraska, USA.</title>
        <authorList>
            <person name="Schachtman D."/>
        </authorList>
    </citation>
    <scope>NUCLEOTIDE SEQUENCE [LARGE SCALE GENOMIC DNA]</scope>
    <source>
        <strain evidence="3 4">1073</strain>
    </source>
</reference>
<evidence type="ECO:0000313" key="3">
    <source>
        <dbReference type="EMBL" id="MET3650673.1"/>
    </source>
</evidence>
<dbReference type="Pfam" id="PF09299">
    <property type="entry name" value="Mu-transpos_C"/>
    <property type="match status" value="1"/>
</dbReference>
<gene>
    <name evidence="3" type="ORF">ABIC75_000375</name>
</gene>
<keyword evidence="4" id="KW-1185">Reference proteome</keyword>
<dbReference type="InterPro" id="IPR012337">
    <property type="entry name" value="RNaseH-like_sf"/>
</dbReference>
<name>A0ABV2JS98_9GAMM</name>
<evidence type="ECO:0000313" key="4">
    <source>
        <dbReference type="Proteomes" id="UP001549184"/>
    </source>
</evidence>
<dbReference type="InterPro" id="IPR001584">
    <property type="entry name" value="Integrase_cat-core"/>
</dbReference>
<accession>A0ABV2JS98</accession>
<evidence type="ECO:0000259" key="2">
    <source>
        <dbReference type="PROSITE" id="PS50994"/>
    </source>
</evidence>
<dbReference type="SUPFAM" id="SSF50610">
    <property type="entry name" value="mu transposase, C-terminal domain"/>
    <property type="match status" value="1"/>
</dbReference>
<organism evidence="3 4">
    <name type="scientific">Dyella japonica</name>
    <dbReference type="NCBI Taxonomy" id="231455"/>
    <lineage>
        <taxon>Bacteria</taxon>
        <taxon>Pseudomonadati</taxon>
        <taxon>Pseudomonadota</taxon>
        <taxon>Gammaproteobacteria</taxon>
        <taxon>Lysobacterales</taxon>
        <taxon>Rhodanobacteraceae</taxon>
        <taxon>Dyella</taxon>
    </lineage>
</organism>
<dbReference type="SUPFAM" id="SSF53098">
    <property type="entry name" value="Ribonuclease H-like"/>
    <property type="match status" value="1"/>
</dbReference>
<comment type="caution">
    <text evidence="3">The sequence shown here is derived from an EMBL/GenBank/DDBJ whole genome shotgun (WGS) entry which is preliminary data.</text>
</comment>
<proteinExistence type="predicted"/>
<dbReference type="InterPro" id="IPR015378">
    <property type="entry name" value="Transposase-like_Mu_C"/>
</dbReference>
<feature type="domain" description="Integrase catalytic" evidence="2">
    <location>
        <begin position="216"/>
        <end position="412"/>
    </location>
</feature>
<dbReference type="EMBL" id="JBEPMU010000001">
    <property type="protein sequence ID" value="MET3650673.1"/>
    <property type="molecule type" value="Genomic_DNA"/>
</dbReference>
<dbReference type="PROSITE" id="PS50994">
    <property type="entry name" value="INTEGRASE"/>
    <property type="match status" value="1"/>
</dbReference>
<dbReference type="InterPro" id="IPR036397">
    <property type="entry name" value="RNaseH_sf"/>
</dbReference>